<dbReference type="PANTHER" id="PTHR13847">
    <property type="entry name" value="SARCOSINE DEHYDROGENASE-RELATED"/>
    <property type="match status" value="1"/>
</dbReference>
<dbReference type="NCBIfam" id="TIGR03197">
    <property type="entry name" value="MnmC_Cterm"/>
    <property type="match status" value="1"/>
</dbReference>
<accession>A0A4R6PM71</accession>
<dbReference type="NCBIfam" id="NF033855">
    <property type="entry name" value="tRNA_MNMC2"/>
    <property type="match status" value="1"/>
</dbReference>
<keyword evidence="14" id="KW-1185">Reference proteome</keyword>
<dbReference type="InterPro" id="IPR023032">
    <property type="entry name" value="tRNA_MAMT_biosynth_bifunc_MnmC"/>
</dbReference>
<dbReference type="InterPro" id="IPR029063">
    <property type="entry name" value="SAM-dependent_MTases_sf"/>
</dbReference>
<feature type="region of interest" description="FAD-dependent cmnm(5)s(2)U34 oxidoreductase" evidence="10">
    <location>
        <begin position="255"/>
        <end position="585"/>
    </location>
</feature>
<comment type="function">
    <text evidence="10">Catalyzes the last two steps in the biosynthesis of 5-methylaminomethyl-2-thiouridine (mnm(5)s(2)U) at the wobble position (U34) in tRNA. Catalyzes the FAD-dependent demodification of cmnm(5)s(2)U34 to nm(5)s(2)U34, followed by the transfer of a methyl group from S-adenosyl-L-methionine to nm(5)s(2)U34, to form mnm(5)s(2)U34.</text>
</comment>
<dbReference type="InterPro" id="IPR036188">
    <property type="entry name" value="FAD/NAD-bd_sf"/>
</dbReference>
<comment type="subcellular location">
    <subcellularLocation>
        <location evidence="10">Cytoplasm</location>
    </subcellularLocation>
</comment>
<dbReference type="EMBL" id="SNXI01000004">
    <property type="protein sequence ID" value="TDP38946.1"/>
    <property type="molecule type" value="Genomic_DNA"/>
</dbReference>
<dbReference type="GO" id="GO:0002097">
    <property type="term" value="P:tRNA wobble base modification"/>
    <property type="evidence" value="ECO:0007669"/>
    <property type="project" value="UniProtKB-UniRule"/>
</dbReference>
<evidence type="ECO:0000256" key="5">
    <source>
        <dbReference type="ARBA" id="ARBA00022691"/>
    </source>
</evidence>
<dbReference type="SUPFAM" id="SSF51971">
    <property type="entry name" value="Nucleotide-binding domain"/>
    <property type="match status" value="1"/>
</dbReference>
<gene>
    <name evidence="10" type="primary">mnmC</name>
    <name evidence="13" type="ORF">DEU29_10446</name>
</gene>
<feature type="domain" description="FAD dependent oxidoreductase" evidence="11">
    <location>
        <begin position="252"/>
        <end position="565"/>
    </location>
</feature>
<dbReference type="Gene3D" id="3.30.9.10">
    <property type="entry name" value="D-Amino Acid Oxidase, subunit A, domain 2"/>
    <property type="match status" value="1"/>
</dbReference>
<dbReference type="EC" id="1.5.-.-" evidence="10"/>
<dbReference type="RefSeq" id="WP_133539054.1">
    <property type="nucleotide sequence ID" value="NZ_SNXI01000004.1"/>
</dbReference>
<evidence type="ECO:0000256" key="7">
    <source>
        <dbReference type="ARBA" id="ARBA00022827"/>
    </source>
</evidence>
<organism evidence="13 14">
    <name type="scientific">Idiomarina aquatica</name>
    <dbReference type="NCBI Taxonomy" id="1327752"/>
    <lineage>
        <taxon>Bacteria</taxon>
        <taxon>Pseudomonadati</taxon>
        <taxon>Pseudomonadota</taxon>
        <taxon>Gammaproteobacteria</taxon>
        <taxon>Alteromonadales</taxon>
        <taxon>Idiomarinaceae</taxon>
        <taxon>Idiomarina</taxon>
    </lineage>
</organism>
<protein>
    <recommendedName>
        <fullName evidence="10">tRNA 5-methylaminomethyl-2-thiouridine biosynthesis bifunctional protein MnmC</fullName>
        <shortName evidence="10">tRNA mnm(5)s(2)U biosynthesis bifunctional protein</shortName>
    </recommendedName>
    <domain>
        <recommendedName>
            <fullName evidence="10">tRNA (mnm(5)s(2)U34)-methyltransferase</fullName>
            <ecNumber evidence="10">2.1.1.61</ecNumber>
        </recommendedName>
    </domain>
    <domain>
        <recommendedName>
            <fullName evidence="10">FAD-dependent cmnm(5)s(2)U34 oxidoreductase</fullName>
            <ecNumber evidence="10">1.5.-.-</ecNumber>
        </recommendedName>
    </domain>
</protein>
<feature type="domain" description="MnmC-like methyltransferase" evidence="12">
    <location>
        <begin position="112"/>
        <end position="235"/>
    </location>
</feature>
<keyword evidence="3 10" id="KW-0285">Flavoprotein</keyword>
<dbReference type="PANTHER" id="PTHR13847:SF283">
    <property type="entry name" value="TRNA 5-METHYLAMINOMETHYL-2-THIOURIDINE BIOSYNTHESIS BIFUNCTIONAL PROTEIN MNMC"/>
    <property type="match status" value="1"/>
</dbReference>
<comment type="similarity">
    <text evidence="10">In the N-terminal section; belongs to the methyltransferase superfamily. tRNA (mnm(5)s(2)U34)-methyltransferase family.</text>
</comment>
<dbReference type="InterPro" id="IPR047785">
    <property type="entry name" value="tRNA_MNMC2"/>
</dbReference>
<dbReference type="OrthoDB" id="9786494at2"/>
<keyword evidence="5 10" id="KW-0949">S-adenosyl-L-methionine</keyword>
<keyword evidence="7 10" id="KW-0274">FAD</keyword>
<dbReference type="GO" id="GO:0032259">
    <property type="term" value="P:methylation"/>
    <property type="evidence" value="ECO:0007669"/>
    <property type="project" value="UniProtKB-KW"/>
</dbReference>
<evidence type="ECO:0000256" key="8">
    <source>
        <dbReference type="ARBA" id="ARBA00023002"/>
    </source>
</evidence>
<keyword evidence="1 10" id="KW-0963">Cytoplasm</keyword>
<evidence type="ECO:0000256" key="4">
    <source>
        <dbReference type="ARBA" id="ARBA00022679"/>
    </source>
</evidence>
<dbReference type="GO" id="GO:0004808">
    <property type="term" value="F:tRNA (5-methylaminomethyl-2-thiouridylate)(34)-methyltransferase activity"/>
    <property type="evidence" value="ECO:0007669"/>
    <property type="project" value="UniProtKB-EC"/>
</dbReference>
<dbReference type="GO" id="GO:0005737">
    <property type="term" value="C:cytoplasm"/>
    <property type="evidence" value="ECO:0007669"/>
    <property type="project" value="UniProtKB-SubCell"/>
</dbReference>
<dbReference type="Proteomes" id="UP000295531">
    <property type="component" value="Unassembled WGS sequence"/>
</dbReference>
<keyword evidence="2 10" id="KW-0489">Methyltransferase</keyword>
<evidence type="ECO:0000256" key="1">
    <source>
        <dbReference type="ARBA" id="ARBA00022490"/>
    </source>
</evidence>
<keyword evidence="8 10" id="KW-0560">Oxidoreductase</keyword>
<evidence type="ECO:0000313" key="13">
    <source>
        <dbReference type="EMBL" id="TDP38946.1"/>
    </source>
</evidence>
<comment type="caution">
    <text evidence="13">The sequence shown here is derived from an EMBL/GenBank/DDBJ whole genome shotgun (WGS) entry which is preliminary data.</text>
</comment>
<sequence length="585" mass="63152">MNRSADIHFNSDGVPVSNQFDDIYFSVDSGIDESQYVFLQQNGLPDAFKSLPSHYEFVVTETGFGTGLNFLLCWQAFIEHAPRDCRLVFVSFEKFPLSREQLEQAYEALPTLRALCEQLLAVYPAGDEGCHRLLLADGRVTLDLWVGDIEQQLPQFVAQARGQVDRWFLDGFAPAKNPQMWQSFLFSAMAATAHQGTRYATFTAAGVVKRGLQGAGFTVAKVKGFGRKRDMLCGAFEATDAPQKAALKTEPVAIIGGGIAAASLSLALQRRGVNVTVTSRGVADAASGNPQGAVYPLLHAEKTPLSQFYLHAFSTAVSAYLPWREQHWFPGGVLQPAFNAQRQQRAEKIAAGLYDPQTVSLQPAGDTAAGLEIGTSALHYARAGWLRPAAMVKELFNKAGISVGISDRPQVDVQQKTVIAAGHCSGDIVAAFSGQKLSIHPVRGQITQVEATDATASLKQVLCYKGYMVPADNGLHCIGATFNRGDDSSDIRADDDSENLASLKDCAQQPWANDLTIISQRASVRATTPNHQPMIGRVQDNLYVFSGLGSRGLTAAPLLAEILAAQLSGGLQPLATDALERLQPR</sequence>
<dbReference type="InterPro" id="IPR008471">
    <property type="entry name" value="MnmC-like_methylTransf"/>
</dbReference>
<proteinExistence type="inferred from homology"/>
<reference evidence="13 14" key="1">
    <citation type="submission" date="2019-03" db="EMBL/GenBank/DDBJ databases">
        <title>Freshwater and sediment microbial communities from various areas in North America, analyzing microbe dynamics in response to fracking.</title>
        <authorList>
            <person name="Lamendella R."/>
        </authorList>
    </citation>
    <scope>NUCLEOTIDE SEQUENCE [LARGE SCALE GENOMIC DNA]</scope>
    <source>
        <strain evidence="13 14">18_TX</strain>
    </source>
</reference>
<evidence type="ECO:0000256" key="3">
    <source>
        <dbReference type="ARBA" id="ARBA00022630"/>
    </source>
</evidence>
<keyword evidence="6 10" id="KW-0819">tRNA processing</keyword>
<evidence type="ECO:0000256" key="2">
    <source>
        <dbReference type="ARBA" id="ARBA00022603"/>
    </source>
</evidence>
<dbReference type="Pfam" id="PF01266">
    <property type="entry name" value="DAO"/>
    <property type="match status" value="1"/>
</dbReference>
<evidence type="ECO:0000259" key="11">
    <source>
        <dbReference type="Pfam" id="PF01266"/>
    </source>
</evidence>
<dbReference type="EC" id="2.1.1.61" evidence="10"/>
<dbReference type="NCBIfam" id="NF002481">
    <property type="entry name" value="PRK01747.1-2"/>
    <property type="match status" value="1"/>
</dbReference>
<dbReference type="Gene3D" id="3.40.50.150">
    <property type="entry name" value="Vaccinia Virus protein VP39"/>
    <property type="match status" value="1"/>
</dbReference>
<dbReference type="GO" id="GO:0050660">
    <property type="term" value="F:flavin adenine dinucleotide binding"/>
    <property type="evidence" value="ECO:0007669"/>
    <property type="project" value="UniProtKB-UniRule"/>
</dbReference>
<comment type="similarity">
    <text evidence="10">In the C-terminal section; belongs to the DAO family.</text>
</comment>
<dbReference type="GO" id="GO:0016645">
    <property type="term" value="F:oxidoreductase activity, acting on the CH-NH group of donors"/>
    <property type="evidence" value="ECO:0007669"/>
    <property type="project" value="InterPro"/>
</dbReference>
<dbReference type="Pfam" id="PF05430">
    <property type="entry name" value="Methyltransf_30"/>
    <property type="match status" value="1"/>
</dbReference>
<evidence type="ECO:0000256" key="10">
    <source>
        <dbReference type="HAMAP-Rule" id="MF_01102"/>
    </source>
</evidence>
<evidence type="ECO:0000259" key="12">
    <source>
        <dbReference type="Pfam" id="PF05430"/>
    </source>
</evidence>
<dbReference type="Gene3D" id="3.50.50.60">
    <property type="entry name" value="FAD/NAD(P)-binding domain"/>
    <property type="match status" value="1"/>
</dbReference>
<keyword evidence="9 10" id="KW-0511">Multifunctional enzyme</keyword>
<dbReference type="HAMAP" id="MF_01102">
    <property type="entry name" value="MnmC"/>
    <property type="match status" value="1"/>
</dbReference>
<comment type="catalytic activity">
    <reaction evidence="10">
        <text>5-aminomethyl-2-thiouridine(34) in tRNA + S-adenosyl-L-methionine = 5-methylaminomethyl-2-thiouridine(34) in tRNA + S-adenosyl-L-homocysteine + H(+)</text>
        <dbReference type="Rhea" id="RHEA:19569"/>
        <dbReference type="Rhea" id="RHEA-COMP:10195"/>
        <dbReference type="Rhea" id="RHEA-COMP:10197"/>
        <dbReference type="ChEBI" id="CHEBI:15378"/>
        <dbReference type="ChEBI" id="CHEBI:57856"/>
        <dbReference type="ChEBI" id="CHEBI:59789"/>
        <dbReference type="ChEBI" id="CHEBI:74454"/>
        <dbReference type="ChEBI" id="CHEBI:74455"/>
        <dbReference type="EC" id="2.1.1.61"/>
    </reaction>
</comment>
<evidence type="ECO:0000313" key="14">
    <source>
        <dbReference type="Proteomes" id="UP000295531"/>
    </source>
</evidence>
<dbReference type="AlphaFoldDB" id="A0A4R6PM71"/>
<feature type="region of interest" description="tRNA (mnm(5)s(2)U34)-methyltransferase" evidence="10">
    <location>
        <begin position="1"/>
        <end position="237"/>
    </location>
</feature>
<evidence type="ECO:0000256" key="9">
    <source>
        <dbReference type="ARBA" id="ARBA00023268"/>
    </source>
</evidence>
<keyword evidence="4 10" id="KW-0808">Transferase</keyword>
<dbReference type="SUPFAM" id="SSF54373">
    <property type="entry name" value="FAD-linked reductases, C-terminal domain"/>
    <property type="match status" value="1"/>
</dbReference>
<evidence type="ECO:0000256" key="6">
    <source>
        <dbReference type="ARBA" id="ARBA00022694"/>
    </source>
</evidence>
<name>A0A4R6PM71_9GAMM</name>
<comment type="cofactor">
    <cofactor evidence="10">
        <name>FAD</name>
        <dbReference type="ChEBI" id="CHEBI:57692"/>
    </cofactor>
</comment>
<dbReference type="InterPro" id="IPR006076">
    <property type="entry name" value="FAD-dep_OxRdtase"/>
</dbReference>
<dbReference type="InterPro" id="IPR017610">
    <property type="entry name" value="tRNA_S-uridine_synth_MnmC_C"/>
</dbReference>